<evidence type="ECO:0000256" key="8">
    <source>
        <dbReference type="SAM" id="Phobius"/>
    </source>
</evidence>
<evidence type="ECO:0000256" key="7">
    <source>
        <dbReference type="ARBA" id="ARBA00023136"/>
    </source>
</evidence>
<name>A0ABW4E4G6_9LACO</name>
<keyword evidence="6 8" id="KW-1133">Transmembrane helix</keyword>
<dbReference type="Gene3D" id="1.10.3720.10">
    <property type="entry name" value="MetI-like"/>
    <property type="match status" value="1"/>
</dbReference>
<comment type="caution">
    <text evidence="10">The sequence shown here is derived from an EMBL/GenBank/DDBJ whole genome shotgun (WGS) entry which is preliminary data.</text>
</comment>
<dbReference type="InterPro" id="IPR035906">
    <property type="entry name" value="MetI-like_sf"/>
</dbReference>
<keyword evidence="2" id="KW-0813">Transport</keyword>
<dbReference type="PANTHER" id="PTHR43357:SF4">
    <property type="entry name" value="INNER MEMBRANE ABC TRANSPORTER PERMEASE PROTEIN YDCV"/>
    <property type="match status" value="1"/>
</dbReference>
<dbReference type="InterPro" id="IPR000515">
    <property type="entry name" value="MetI-like"/>
</dbReference>
<feature type="transmembrane region" description="Helical" evidence="8">
    <location>
        <begin position="232"/>
        <end position="251"/>
    </location>
</feature>
<evidence type="ECO:0000256" key="2">
    <source>
        <dbReference type="ARBA" id="ARBA00022448"/>
    </source>
</evidence>
<evidence type="ECO:0000256" key="5">
    <source>
        <dbReference type="ARBA" id="ARBA00022692"/>
    </source>
</evidence>
<dbReference type="SUPFAM" id="SSF161098">
    <property type="entry name" value="MetI-like"/>
    <property type="match status" value="1"/>
</dbReference>
<feature type="transmembrane region" description="Helical" evidence="8">
    <location>
        <begin position="131"/>
        <end position="155"/>
    </location>
</feature>
<comment type="subcellular location">
    <subcellularLocation>
        <location evidence="1">Cell inner membrane</location>
        <topology evidence="1">Multi-pass membrane protein</topology>
    </subcellularLocation>
</comment>
<dbReference type="CDD" id="cd06261">
    <property type="entry name" value="TM_PBP2"/>
    <property type="match status" value="1"/>
</dbReference>
<dbReference type="PROSITE" id="PS50928">
    <property type="entry name" value="ABC_TM1"/>
    <property type="match status" value="1"/>
</dbReference>
<keyword evidence="5 8" id="KW-0812">Transmembrane</keyword>
<feature type="transmembrane region" description="Helical" evidence="8">
    <location>
        <begin position="98"/>
        <end position="119"/>
    </location>
</feature>
<dbReference type="EMBL" id="JBHTON010000015">
    <property type="protein sequence ID" value="MFD1484775.1"/>
    <property type="molecule type" value="Genomic_DNA"/>
</dbReference>
<sequence>MLKANNKVLVTISAIVLFFLIAPLIMVIITAFGTDATIAFPIHGFTLHWFANVFAQPDFVAGFKMSLIIALAASLLALVIGVPLVYALTRYNVHHQAWFQTLFLSPTFIPEIVIGFALYQGLVITVQLPLLLTLLIGHFLLCLPYVVRLVTASMVLMDEHIEEAAWVYGSSRLKAFLTVTIPNIRASLVAAFMLCFINSFNNIPISLFLNGPDLSMLPTAILNYLQNNYDPTVSAISVLLMLFTAAMMLLVEKGLGLKALNEM</sequence>
<dbReference type="RefSeq" id="WP_125753587.1">
    <property type="nucleotide sequence ID" value="NZ_JBHTON010000015.1"/>
</dbReference>
<keyword evidence="7 8" id="KW-0472">Membrane</keyword>
<feature type="domain" description="ABC transmembrane type-1" evidence="9">
    <location>
        <begin position="63"/>
        <end position="251"/>
    </location>
</feature>
<evidence type="ECO:0000256" key="1">
    <source>
        <dbReference type="ARBA" id="ARBA00004429"/>
    </source>
</evidence>
<keyword evidence="3" id="KW-1003">Cell membrane</keyword>
<dbReference type="Proteomes" id="UP001597252">
    <property type="component" value="Unassembled WGS sequence"/>
</dbReference>
<evidence type="ECO:0000256" key="4">
    <source>
        <dbReference type="ARBA" id="ARBA00022519"/>
    </source>
</evidence>
<evidence type="ECO:0000313" key="11">
    <source>
        <dbReference type="Proteomes" id="UP001597252"/>
    </source>
</evidence>
<evidence type="ECO:0000259" key="9">
    <source>
        <dbReference type="PROSITE" id="PS50928"/>
    </source>
</evidence>
<keyword evidence="4" id="KW-0997">Cell inner membrane</keyword>
<feature type="transmembrane region" description="Helical" evidence="8">
    <location>
        <begin position="12"/>
        <end position="32"/>
    </location>
</feature>
<evidence type="ECO:0000256" key="3">
    <source>
        <dbReference type="ARBA" id="ARBA00022475"/>
    </source>
</evidence>
<keyword evidence="11" id="KW-1185">Reference proteome</keyword>
<feature type="transmembrane region" description="Helical" evidence="8">
    <location>
        <begin position="67"/>
        <end position="86"/>
    </location>
</feature>
<evidence type="ECO:0000313" key="10">
    <source>
        <dbReference type="EMBL" id="MFD1484775.1"/>
    </source>
</evidence>
<accession>A0ABW4E4G6</accession>
<organism evidence="10 11">
    <name type="scientific">Lacticaseibacillus baoqingensis</name>
    <dbReference type="NCBI Taxonomy" id="2486013"/>
    <lineage>
        <taxon>Bacteria</taxon>
        <taxon>Bacillati</taxon>
        <taxon>Bacillota</taxon>
        <taxon>Bacilli</taxon>
        <taxon>Lactobacillales</taxon>
        <taxon>Lactobacillaceae</taxon>
        <taxon>Lacticaseibacillus</taxon>
    </lineage>
</organism>
<protein>
    <submittedName>
        <fullName evidence="10">ABC transporter permease</fullName>
    </submittedName>
</protein>
<gene>
    <name evidence="10" type="ORF">ACFQ5J_05980</name>
</gene>
<reference evidence="11" key="1">
    <citation type="journal article" date="2019" name="Int. J. Syst. Evol. Microbiol.">
        <title>The Global Catalogue of Microorganisms (GCM) 10K type strain sequencing project: providing services to taxonomists for standard genome sequencing and annotation.</title>
        <authorList>
            <consortium name="The Broad Institute Genomics Platform"/>
            <consortium name="The Broad Institute Genome Sequencing Center for Infectious Disease"/>
            <person name="Wu L."/>
            <person name="Ma J."/>
        </authorList>
    </citation>
    <scope>NUCLEOTIDE SEQUENCE [LARGE SCALE GENOMIC DNA]</scope>
    <source>
        <strain evidence="11">CCM 8903</strain>
    </source>
</reference>
<evidence type="ECO:0000256" key="6">
    <source>
        <dbReference type="ARBA" id="ARBA00022989"/>
    </source>
</evidence>
<proteinExistence type="predicted"/>
<dbReference type="PANTHER" id="PTHR43357">
    <property type="entry name" value="INNER MEMBRANE ABC TRANSPORTER PERMEASE PROTEIN YDCV"/>
    <property type="match status" value="1"/>
</dbReference>